<dbReference type="GeneID" id="36844230"/>
<organism evidence="1">
    <name type="scientific">Pandoravirus quercus</name>
    <dbReference type="NCBI Taxonomy" id="2107709"/>
    <lineage>
        <taxon>Viruses</taxon>
        <taxon>Pandoravirus</taxon>
    </lineage>
</organism>
<dbReference type="Proteomes" id="UP000248852">
    <property type="component" value="Segment"/>
</dbReference>
<name>A0A2U7U9I0_9VIRU</name>
<proteinExistence type="predicted"/>
<accession>A0A2U7U9I0</accession>
<evidence type="ECO:0000313" key="1">
    <source>
        <dbReference type="EMBL" id="AVK75089.1"/>
    </source>
</evidence>
<gene>
    <name evidence="1" type="ORF">pqer_cds_667</name>
</gene>
<dbReference type="EMBL" id="MG011689">
    <property type="protein sequence ID" value="AVK75089.1"/>
    <property type="molecule type" value="Genomic_DNA"/>
</dbReference>
<reference evidence="1" key="1">
    <citation type="journal article" date="2018" name="Nat. Commun.">
        <title>Diversity and evolution of the emerging Pandoraviridae family.</title>
        <authorList>
            <person name="Legendre M."/>
            <person name="Fabre E."/>
            <person name="Poirot O."/>
            <person name="Jeudy S."/>
            <person name="Lartigue A."/>
            <person name="Alempic J.M."/>
            <person name="Beucher L."/>
            <person name="Philippe N."/>
            <person name="Bertaux L."/>
            <person name="Christo-Foroux E."/>
            <person name="Labadie K."/>
            <person name="Coute Y."/>
            <person name="Abergel C."/>
            <person name="Claverie J.M."/>
        </authorList>
    </citation>
    <scope>NUCLEOTIDE SEQUENCE [LARGE SCALE GENOMIC DNA]</scope>
    <source>
        <strain evidence="1">Quercus</strain>
    </source>
</reference>
<sequence>MTAVADSVSAHSAWGASSPMSLCLTDLPSEIAALIMDAIDDPRDFCACISTCRWFRVPPGPTRLANLFAASDNVTSFLVCEPSINAIKASFDIIKDAPEQRRICGEHLFREAARRGRVDVLDWMWEHRRALLPIDHRRNAWREQLRELGIAGMKDDHVWPLLYDVFGDACLARRRESVDWFLRRDIYIPRFVHGGMCVVARERHGNVAFFAYLHALFCATMPDCAGHCAHAAVCARRYNPTIWVWLQTNCPESTRVCLVPDI</sequence>
<dbReference type="InterPro" id="IPR036047">
    <property type="entry name" value="F-box-like_dom_sf"/>
</dbReference>
<evidence type="ECO:0008006" key="2">
    <source>
        <dbReference type="Google" id="ProtNLM"/>
    </source>
</evidence>
<dbReference type="SUPFAM" id="SSF81383">
    <property type="entry name" value="F-box domain"/>
    <property type="match status" value="1"/>
</dbReference>
<dbReference type="KEGG" id="vg:36844230"/>
<dbReference type="RefSeq" id="YP_009483358.1">
    <property type="nucleotide sequence ID" value="NC_037667.1"/>
</dbReference>
<protein>
    <recommendedName>
        <fullName evidence="2">F-box domain containing protein</fullName>
    </recommendedName>
</protein>